<sequence length="37" mass="4266">MTREEKTLEEGNLMIRMGRKLMKVVAVEEEKVMGIVS</sequence>
<dbReference type="EMBL" id="LXQA010361391">
    <property type="protein sequence ID" value="MCI46706.1"/>
    <property type="molecule type" value="Genomic_DNA"/>
</dbReference>
<dbReference type="AlphaFoldDB" id="A0A392SFT5"/>
<proteinExistence type="predicted"/>
<protein>
    <submittedName>
        <fullName evidence="1">Uncharacterized protein</fullName>
    </submittedName>
</protein>
<reference evidence="1 2" key="1">
    <citation type="journal article" date="2018" name="Front. Plant Sci.">
        <title>Red Clover (Trifolium pratense) and Zigzag Clover (T. medium) - A Picture of Genomic Similarities and Differences.</title>
        <authorList>
            <person name="Dluhosova J."/>
            <person name="Istvanek J."/>
            <person name="Nedelnik J."/>
            <person name="Repkova J."/>
        </authorList>
    </citation>
    <scope>NUCLEOTIDE SEQUENCE [LARGE SCALE GENOMIC DNA]</scope>
    <source>
        <strain evidence="2">cv. 10/8</strain>
        <tissue evidence="1">Leaf</tissue>
    </source>
</reference>
<evidence type="ECO:0000313" key="1">
    <source>
        <dbReference type="EMBL" id="MCI46706.1"/>
    </source>
</evidence>
<dbReference type="Proteomes" id="UP000265520">
    <property type="component" value="Unassembled WGS sequence"/>
</dbReference>
<evidence type="ECO:0000313" key="2">
    <source>
        <dbReference type="Proteomes" id="UP000265520"/>
    </source>
</evidence>
<comment type="caution">
    <text evidence="1">The sequence shown here is derived from an EMBL/GenBank/DDBJ whole genome shotgun (WGS) entry which is preliminary data.</text>
</comment>
<name>A0A392SFT5_9FABA</name>
<feature type="non-terminal residue" evidence="1">
    <location>
        <position position="37"/>
    </location>
</feature>
<accession>A0A392SFT5</accession>
<organism evidence="1 2">
    <name type="scientific">Trifolium medium</name>
    <dbReference type="NCBI Taxonomy" id="97028"/>
    <lineage>
        <taxon>Eukaryota</taxon>
        <taxon>Viridiplantae</taxon>
        <taxon>Streptophyta</taxon>
        <taxon>Embryophyta</taxon>
        <taxon>Tracheophyta</taxon>
        <taxon>Spermatophyta</taxon>
        <taxon>Magnoliopsida</taxon>
        <taxon>eudicotyledons</taxon>
        <taxon>Gunneridae</taxon>
        <taxon>Pentapetalae</taxon>
        <taxon>rosids</taxon>
        <taxon>fabids</taxon>
        <taxon>Fabales</taxon>
        <taxon>Fabaceae</taxon>
        <taxon>Papilionoideae</taxon>
        <taxon>50 kb inversion clade</taxon>
        <taxon>NPAAA clade</taxon>
        <taxon>Hologalegina</taxon>
        <taxon>IRL clade</taxon>
        <taxon>Trifolieae</taxon>
        <taxon>Trifolium</taxon>
    </lineage>
</organism>
<keyword evidence="2" id="KW-1185">Reference proteome</keyword>